<reference evidence="1 2" key="2">
    <citation type="journal article" date="2022" name="Mol. Ecol. Resour.">
        <title>The genomes of chicory, endive, great burdock and yacon provide insights into Asteraceae paleo-polyploidization history and plant inulin production.</title>
        <authorList>
            <person name="Fan W."/>
            <person name="Wang S."/>
            <person name="Wang H."/>
            <person name="Wang A."/>
            <person name="Jiang F."/>
            <person name="Liu H."/>
            <person name="Zhao H."/>
            <person name="Xu D."/>
            <person name="Zhang Y."/>
        </authorList>
    </citation>
    <scope>NUCLEOTIDE SEQUENCE [LARGE SCALE GENOMIC DNA]</scope>
    <source>
        <strain evidence="2">cv. Punajuju</strain>
        <tissue evidence="1">Leaves</tissue>
    </source>
</reference>
<proteinExistence type="predicted"/>
<name>A0ACB9GGD7_CICIN</name>
<accession>A0ACB9GGD7</accession>
<dbReference type="EMBL" id="CM042010">
    <property type="protein sequence ID" value="KAI3782490.1"/>
    <property type="molecule type" value="Genomic_DNA"/>
</dbReference>
<gene>
    <name evidence="1" type="ORF">L2E82_12538</name>
</gene>
<evidence type="ECO:0000313" key="1">
    <source>
        <dbReference type="EMBL" id="KAI3782490.1"/>
    </source>
</evidence>
<evidence type="ECO:0000313" key="2">
    <source>
        <dbReference type="Proteomes" id="UP001055811"/>
    </source>
</evidence>
<protein>
    <submittedName>
        <fullName evidence="1">Uncharacterized protein</fullName>
    </submittedName>
</protein>
<sequence>MYRFVECVSPSSSEQVGDGGDSDIDLADLPDSDNEEDDEYDQLPPFKPLKKSQPPLAIPLPNMALQSSFDNDNPTYRFQFLEPTSQFHARPVLDTHGWDHDCGYDGVNVEQTLAIVNCFLESVSLFHIKFYLTGMLDQIFF</sequence>
<keyword evidence="2" id="KW-1185">Reference proteome</keyword>
<comment type="caution">
    <text evidence="1">The sequence shown here is derived from an EMBL/GenBank/DDBJ whole genome shotgun (WGS) entry which is preliminary data.</text>
</comment>
<reference evidence="2" key="1">
    <citation type="journal article" date="2022" name="Mol. Ecol. Resour.">
        <title>The genomes of chicory, endive, great burdock and yacon provide insights into Asteraceae palaeo-polyploidization history and plant inulin production.</title>
        <authorList>
            <person name="Fan W."/>
            <person name="Wang S."/>
            <person name="Wang H."/>
            <person name="Wang A."/>
            <person name="Jiang F."/>
            <person name="Liu H."/>
            <person name="Zhao H."/>
            <person name="Xu D."/>
            <person name="Zhang Y."/>
        </authorList>
    </citation>
    <scope>NUCLEOTIDE SEQUENCE [LARGE SCALE GENOMIC DNA]</scope>
    <source>
        <strain evidence="2">cv. Punajuju</strain>
    </source>
</reference>
<organism evidence="1 2">
    <name type="scientific">Cichorium intybus</name>
    <name type="common">Chicory</name>
    <dbReference type="NCBI Taxonomy" id="13427"/>
    <lineage>
        <taxon>Eukaryota</taxon>
        <taxon>Viridiplantae</taxon>
        <taxon>Streptophyta</taxon>
        <taxon>Embryophyta</taxon>
        <taxon>Tracheophyta</taxon>
        <taxon>Spermatophyta</taxon>
        <taxon>Magnoliopsida</taxon>
        <taxon>eudicotyledons</taxon>
        <taxon>Gunneridae</taxon>
        <taxon>Pentapetalae</taxon>
        <taxon>asterids</taxon>
        <taxon>campanulids</taxon>
        <taxon>Asterales</taxon>
        <taxon>Asteraceae</taxon>
        <taxon>Cichorioideae</taxon>
        <taxon>Cichorieae</taxon>
        <taxon>Cichoriinae</taxon>
        <taxon>Cichorium</taxon>
    </lineage>
</organism>
<dbReference type="Proteomes" id="UP001055811">
    <property type="component" value="Linkage Group LG02"/>
</dbReference>